<accession>A0ABQ8S4C4</accession>
<name>A0ABQ8S4C4_PERAM</name>
<protein>
    <submittedName>
        <fullName evidence="1">Uncharacterized protein</fullName>
    </submittedName>
</protein>
<dbReference type="EMBL" id="JAJSOF020000036">
    <property type="protein sequence ID" value="KAJ4428861.1"/>
    <property type="molecule type" value="Genomic_DNA"/>
</dbReference>
<keyword evidence="2" id="KW-1185">Reference proteome</keyword>
<gene>
    <name evidence="1" type="ORF">ANN_25854</name>
</gene>
<sequence length="365" mass="41099">MTPALVAADLHKRDGGPLPIGSCQIAARFLPRKETTSRNLETEKQEALSQLNIPNKAEAHSMTGRRLRSELRRRSFNNWCHLPQKRLFFYNYCIHNVLKQWSSALLKREKGKQCNIICPVVQQEEGESIPPSNHGCTIVQSPRLRSRKVSIPCICFHFQELSSDFAHDSIFDFAHILYLKHRIIVWNVCAIPKTWDEGLQTVTLVVHPLTLVVQSLWWSRRSFWSSSHSGYPASHSDRPIIHSSRPASHSDPPVTLVVRPVILILQSHWSSGQSFWSSSHTGRPASHSGPPVTLVVRPVILVLQSHWSSGQSFWSSSHTGRPASHSDPPVTLVVRPVILIAQSVILVVQPVILILQSHWSSGQSF</sequence>
<comment type="caution">
    <text evidence="1">The sequence shown here is derived from an EMBL/GenBank/DDBJ whole genome shotgun (WGS) entry which is preliminary data.</text>
</comment>
<reference evidence="1 2" key="1">
    <citation type="journal article" date="2022" name="Allergy">
        <title>Genome assembly and annotation of Periplaneta americana reveal a comprehensive cockroach allergen profile.</title>
        <authorList>
            <person name="Wang L."/>
            <person name="Xiong Q."/>
            <person name="Saelim N."/>
            <person name="Wang L."/>
            <person name="Nong W."/>
            <person name="Wan A.T."/>
            <person name="Shi M."/>
            <person name="Liu X."/>
            <person name="Cao Q."/>
            <person name="Hui J.H.L."/>
            <person name="Sookrung N."/>
            <person name="Leung T.F."/>
            <person name="Tungtrongchitr A."/>
            <person name="Tsui S.K.W."/>
        </authorList>
    </citation>
    <scope>NUCLEOTIDE SEQUENCE [LARGE SCALE GENOMIC DNA]</scope>
    <source>
        <strain evidence="1">PWHHKU_190912</strain>
    </source>
</reference>
<organism evidence="1 2">
    <name type="scientific">Periplaneta americana</name>
    <name type="common">American cockroach</name>
    <name type="synonym">Blatta americana</name>
    <dbReference type="NCBI Taxonomy" id="6978"/>
    <lineage>
        <taxon>Eukaryota</taxon>
        <taxon>Metazoa</taxon>
        <taxon>Ecdysozoa</taxon>
        <taxon>Arthropoda</taxon>
        <taxon>Hexapoda</taxon>
        <taxon>Insecta</taxon>
        <taxon>Pterygota</taxon>
        <taxon>Neoptera</taxon>
        <taxon>Polyneoptera</taxon>
        <taxon>Dictyoptera</taxon>
        <taxon>Blattodea</taxon>
        <taxon>Blattoidea</taxon>
        <taxon>Blattidae</taxon>
        <taxon>Blattinae</taxon>
        <taxon>Periplaneta</taxon>
    </lineage>
</organism>
<proteinExistence type="predicted"/>
<dbReference type="Proteomes" id="UP001148838">
    <property type="component" value="Unassembled WGS sequence"/>
</dbReference>
<evidence type="ECO:0000313" key="2">
    <source>
        <dbReference type="Proteomes" id="UP001148838"/>
    </source>
</evidence>
<evidence type="ECO:0000313" key="1">
    <source>
        <dbReference type="EMBL" id="KAJ4428861.1"/>
    </source>
</evidence>